<keyword evidence="5" id="KW-1015">Disulfide bond</keyword>
<evidence type="ECO:0000256" key="4">
    <source>
        <dbReference type="ARBA" id="ARBA00022801"/>
    </source>
</evidence>
<dbReference type="FunFam" id="3.10.50.10:FF:000004">
    <property type="entry name" value="Chitinase 5"/>
    <property type="match status" value="2"/>
</dbReference>
<dbReference type="GO" id="GO:0006032">
    <property type="term" value="P:chitin catabolic process"/>
    <property type="evidence" value="ECO:0007669"/>
    <property type="project" value="TreeGrafter"/>
</dbReference>
<dbReference type="FunFam" id="3.20.20.80:FF:000007">
    <property type="entry name" value="Acidic mammalian chitinase"/>
    <property type="match status" value="2"/>
</dbReference>
<comment type="similarity">
    <text evidence="1">Belongs to the glycosyl hydrolase 18 family. Chitinase class II subfamily.</text>
</comment>
<feature type="domain" description="GH18" evidence="9">
    <location>
        <begin position="1"/>
        <end position="350"/>
    </location>
</feature>
<dbReference type="GO" id="GO:0005576">
    <property type="term" value="C:extracellular region"/>
    <property type="evidence" value="ECO:0007669"/>
    <property type="project" value="InterPro"/>
</dbReference>
<dbReference type="SMART" id="SM00494">
    <property type="entry name" value="ChtBD2"/>
    <property type="match status" value="1"/>
</dbReference>
<evidence type="ECO:0000259" key="8">
    <source>
        <dbReference type="PROSITE" id="PS50940"/>
    </source>
</evidence>
<dbReference type="InterPro" id="IPR011583">
    <property type="entry name" value="Chitinase_II/V-like_cat"/>
</dbReference>
<dbReference type="SUPFAM" id="SSF57625">
    <property type="entry name" value="Invertebrate chitin-binding proteins"/>
    <property type="match status" value="1"/>
</dbReference>
<dbReference type="SMART" id="SM00636">
    <property type="entry name" value="Glyco_18"/>
    <property type="match status" value="2"/>
</dbReference>
<keyword evidence="11" id="KW-1185">Reference proteome</keyword>
<keyword evidence="3" id="KW-0732">Signal</keyword>
<dbReference type="InterPro" id="IPR001223">
    <property type="entry name" value="Glyco_hydro18_cat"/>
</dbReference>
<dbReference type="CDD" id="cd02872">
    <property type="entry name" value="GH18_chitolectin_chitotriosidase"/>
    <property type="match status" value="2"/>
</dbReference>
<reference evidence="10" key="1">
    <citation type="submission" date="2021-02" db="EMBL/GenBank/DDBJ databases">
        <authorList>
            <person name="Nowell W R."/>
        </authorList>
    </citation>
    <scope>NUCLEOTIDE SEQUENCE</scope>
    <source>
        <strain evidence="10">Ploen Becks lab</strain>
    </source>
</reference>
<evidence type="ECO:0000256" key="3">
    <source>
        <dbReference type="ARBA" id="ARBA00022729"/>
    </source>
</evidence>
<organism evidence="10 11">
    <name type="scientific">Brachionus calyciflorus</name>
    <dbReference type="NCBI Taxonomy" id="104777"/>
    <lineage>
        <taxon>Eukaryota</taxon>
        <taxon>Metazoa</taxon>
        <taxon>Spiralia</taxon>
        <taxon>Gnathifera</taxon>
        <taxon>Rotifera</taxon>
        <taxon>Eurotatoria</taxon>
        <taxon>Monogononta</taxon>
        <taxon>Pseudotrocha</taxon>
        <taxon>Ploima</taxon>
        <taxon>Brachionidae</taxon>
        <taxon>Brachionus</taxon>
    </lineage>
</organism>
<keyword evidence="4 7" id="KW-0378">Hydrolase</keyword>
<dbReference type="Proteomes" id="UP000663879">
    <property type="component" value="Unassembled WGS sequence"/>
</dbReference>
<accession>A0A813WCH4</accession>
<dbReference type="Pfam" id="PF01607">
    <property type="entry name" value="CBM_14"/>
    <property type="match status" value="1"/>
</dbReference>
<evidence type="ECO:0000256" key="5">
    <source>
        <dbReference type="ARBA" id="ARBA00023157"/>
    </source>
</evidence>
<evidence type="ECO:0000313" key="11">
    <source>
        <dbReference type="Proteomes" id="UP000663879"/>
    </source>
</evidence>
<feature type="domain" description="GH18" evidence="9">
    <location>
        <begin position="455"/>
        <end position="824"/>
    </location>
</feature>
<dbReference type="InterPro" id="IPR002557">
    <property type="entry name" value="Chitin-bd_dom"/>
</dbReference>
<proteinExistence type="inferred from homology"/>
<dbReference type="OrthoDB" id="76388at2759"/>
<evidence type="ECO:0000259" key="9">
    <source>
        <dbReference type="PROSITE" id="PS51910"/>
    </source>
</evidence>
<dbReference type="AlphaFoldDB" id="A0A813WCH4"/>
<dbReference type="InterPro" id="IPR050314">
    <property type="entry name" value="Glycosyl_Hydrlase_18"/>
</dbReference>
<dbReference type="EMBL" id="CAJNOC010001305">
    <property type="protein sequence ID" value="CAF0853092.1"/>
    <property type="molecule type" value="Genomic_DNA"/>
</dbReference>
<dbReference type="GO" id="GO:0005975">
    <property type="term" value="P:carbohydrate metabolic process"/>
    <property type="evidence" value="ECO:0007669"/>
    <property type="project" value="InterPro"/>
</dbReference>
<dbReference type="PROSITE" id="PS50940">
    <property type="entry name" value="CHIT_BIND_II"/>
    <property type="match status" value="1"/>
</dbReference>
<dbReference type="Pfam" id="PF00704">
    <property type="entry name" value="Glyco_hydro_18"/>
    <property type="match status" value="2"/>
</dbReference>
<dbReference type="SUPFAM" id="SSF54556">
    <property type="entry name" value="Chitinase insertion domain"/>
    <property type="match status" value="2"/>
</dbReference>
<sequence>MPEQIDPSLCTHIIYAFAKVVDDRLVAYEWNDEDTQYSKGLYSKTIELKKQNPRLKVLIGVGGWNHGPEPFSLMVHDDLKRANFIRNCVDFIQKNRFDGLDLDWEYPGSRNGSRPSDKQLFTILVKELKTAFQPYNYLLTAAVAAGKENIDKAYEIDLIKNDLDFICLMAYDFHGSWDETIDHNSPLYSRRSEIGDASYLNVDWAVNYWLQRGFPKEKFVLGLATYGRPFKLKNPSLNEPGHLNDGAGTPGKFTREKGFLSYYEICTKILKDGWTKKWSDEQKVPYAYGDNEWVGYEDVNSLRIKARYIVDKDLAGAMFWSLSLDDFSGAFCNEGKYPLINAVRNEFTTYKPLLSLKQQPPLDNSVNQKNNYQQNRQNYVNFPIKNQTSLNQFLKNKPQKDSEIQRVQNVNNNNLNTQINFDSHQNKLKSLQNPILNNKNNLDYSRDDGNKNIEKLFVCYFTNWAQYRPTSGKFMPEQIDPSLCTHIIYAFAKIVDDRLVAYEWNDEDTQYSKGLYSKTIELKKQNPRLKVLIGVGGWNHRPEPFSLMVHDDLKRANFIRNCVDFIQKNRFDGLDLDWEYPGSRNGSKPSDKQFFTTLVQELQTAFRPYNFLLTAAVAAGHENIDKAYEIDKIANYLDFVCLMSYDFHGSWEETIDHNSPLYSRRSEIGDASYLNVDWAVNYWLQRGFPKEKFVLGLATYGRPFKLKNPSLNEPGHLNDGAGTPGKFTREKGFLSYYEICTKILKDGWTKKWSDEQKVPYAYGDNEWVGYEDVNSLRIKARYIVDKDLAGAMFWSLSLDDFSGAFCNEGKYPLINTVRKVMFESSNNQKINSRTNKPFQYDNIYQQPNLLDLLYPQETLKLTTRKNYVNNYEKFECLNDGLFADFSNHCRAFIQCFRSKTKHAIKVRFFCPDGTLFNQEKSVCDWPNNVIC</sequence>
<dbReference type="PANTHER" id="PTHR11177:SF317">
    <property type="entry name" value="CHITINASE 12-RELATED"/>
    <property type="match status" value="1"/>
</dbReference>
<gene>
    <name evidence="10" type="ORF">OXX778_LOCUS9053</name>
</gene>
<keyword evidence="6 7" id="KW-0326">Glycosidase</keyword>
<dbReference type="SUPFAM" id="SSF51445">
    <property type="entry name" value="(Trans)glycosidases"/>
    <property type="match status" value="2"/>
</dbReference>
<dbReference type="Gene3D" id="2.170.140.10">
    <property type="entry name" value="Chitin binding domain"/>
    <property type="match status" value="1"/>
</dbReference>
<dbReference type="PROSITE" id="PS51910">
    <property type="entry name" value="GH18_2"/>
    <property type="match status" value="2"/>
</dbReference>
<dbReference type="GO" id="GO:0004568">
    <property type="term" value="F:chitinase activity"/>
    <property type="evidence" value="ECO:0007669"/>
    <property type="project" value="TreeGrafter"/>
</dbReference>
<evidence type="ECO:0000256" key="6">
    <source>
        <dbReference type="ARBA" id="ARBA00023295"/>
    </source>
</evidence>
<dbReference type="InterPro" id="IPR001579">
    <property type="entry name" value="Glyco_hydro_18_chit_AS"/>
</dbReference>
<evidence type="ECO:0000256" key="2">
    <source>
        <dbReference type="ARBA" id="ARBA00022669"/>
    </source>
</evidence>
<name>A0A813WCH4_9BILA</name>
<comment type="caution">
    <text evidence="10">The sequence shown here is derived from an EMBL/GenBank/DDBJ whole genome shotgun (WGS) entry which is preliminary data.</text>
</comment>
<dbReference type="Gene3D" id="3.20.20.80">
    <property type="entry name" value="Glycosidases"/>
    <property type="match status" value="2"/>
</dbReference>
<feature type="domain" description="Chitin-binding type-2" evidence="8">
    <location>
        <begin position="873"/>
        <end position="931"/>
    </location>
</feature>
<dbReference type="PROSITE" id="PS01095">
    <property type="entry name" value="GH18_1"/>
    <property type="match status" value="2"/>
</dbReference>
<evidence type="ECO:0000256" key="7">
    <source>
        <dbReference type="RuleBase" id="RU000489"/>
    </source>
</evidence>
<evidence type="ECO:0000256" key="1">
    <source>
        <dbReference type="ARBA" id="ARBA00009121"/>
    </source>
</evidence>
<dbReference type="PANTHER" id="PTHR11177">
    <property type="entry name" value="CHITINASE"/>
    <property type="match status" value="1"/>
</dbReference>
<dbReference type="InterPro" id="IPR017853">
    <property type="entry name" value="GH"/>
</dbReference>
<dbReference type="InterPro" id="IPR036508">
    <property type="entry name" value="Chitin-bd_dom_sf"/>
</dbReference>
<evidence type="ECO:0000313" key="10">
    <source>
        <dbReference type="EMBL" id="CAF0853092.1"/>
    </source>
</evidence>
<dbReference type="Gene3D" id="3.10.50.10">
    <property type="match status" value="2"/>
</dbReference>
<dbReference type="InterPro" id="IPR029070">
    <property type="entry name" value="Chitinase_insertion_sf"/>
</dbReference>
<protein>
    <submittedName>
        <fullName evidence="10">Uncharacterized protein</fullName>
    </submittedName>
</protein>
<keyword evidence="2" id="KW-0147">Chitin-binding</keyword>
<dbReference type="GO" id="GO:0008061">
    <property type="term" value="F:chitin binding"/>
    <property type="evidence" value="ECO:0007669"/>
    <property type="project" value="UniProtKB-KW"/>
</dbReference>